<dbReference type="PANTHER" id="PTHR48081">
    <property type="entry name" value="AB HYDROLASE SUPERFAMILY PROTEIN C4A8.06C"/>
    <property type="match status" value="1"/>
</dbReference>
<dbReference type="InterPro" id="IPR029058">
    <property type="entry name" value="AB_hydrolase_fold"/>
</dbReference>
<accession>A0A6L6JF28</accession>
<proteinExistence type="predicted"/>
<dbReference type="Gene3D" id="3.40.50.1820">
    <property type="entry name" value="alpha/beta hydrolase"/>
    <property type="match status" value="1"/>
</dbReference>
<keyword evidence="4" id="KW-1185">Reference proteome</keyword>
<name>A0A6L6JF28_9RHOB</name>
<dbReference type="EMBL" id="WMIE01000008">
    <property type="protein sequence ID" value="MTH78744.1"/>
    <property type="molecule type" value="Genomic_DNA"/>
</dbReference>
<comment type="caution">
    <text evidence="3">The sequence shown here is derived from an EMBL/GenBank/DDBJ whole genome shotgun (WGS) entry which is preliminary data.</text>
</comment>
<dbReference type="SUPFAM" id="SSF53474">
    <property type="entry name" value="alpha/beta-Hydrolases"/>
    <property type="match status" value="1"/>
</dbReference>
<dbReference type="GO" id="GO:0016787">
    <property type="term" value="F:hydrolase activity"/>
    <property type="evidence" value="ECO:0007669"/>
    <property type="project" value="UniProtKB-KW"/>
</dbReference>
<evidence type="ECO:0000313" key="4">
    <source>
        <dbReference type="Proteomes" id="UP000478183"/>
    </source>
</evidence>
<evidence type="ECO:0000313" key="3">
    <source>
        <dbReference type="EMBL" id="MTH78744.1"/>
    </source>
</evidence>
<dbReference type="Pfam" id="PF20434">
    <property type="entry name" value="BD-FAE"/>
    <property type="match status" value="1"/>
</dbReference>
<evidence type="ECO:0000259" key="2">
    <source>
        <dbReference type="Pfam" id="PF20434"/>
    </source>
</evidence>
<dbReference type="InterPro" id="IPR049492">
    <property type="entry name" value="BD-FAE-like_dom"/>
</dbReference>
<sequence>MRSTVHRKGNFDPFYGMICSVTPQTGEIVTHAKSVSLTRRSALGAGVGMLCSPVLAQPSCELGLPGHVKGSAVWRDYDQAELDAAYNQTFYQAHLDRVNDRLGAQSFDLRFRRGYPDRLTYGEHPDEKLDLYRTAVTPAPIFIFIHGGIWIHLDAATSGFAAEMFMDHGAHFAALDFAPVTELGGDLAAQAAQVRRGIAWIARNAASLGADPERIYIGGHSSGGHLCAVALTTDWVAEFGLPRDVIKGGLCMSGMYDLEPVRLSWRSSYLAFTDEMEAAMSPQRHIDRIAASLTITYGSYETPEFQRQAKDFTAAVQATGKPVALIGGTLHHQETWESLGNPYGLNGRAALDMMQI</sequence>
<keyword evidence="1 3" id="KW-0378">Hydrolase</keyword>
<reference evidence="3 4" key="1">
    <citation type="submission" date="2019-11" db="EMBL/GenBank/DDBJ databases">
        <authorList>
            <person name="Dong K."/>
        </authorList>
    </citation>
    <scope>NUCLEOTIDE SEQUENCE [LARGE SCALE GENOMIC DNA]</scope>
    <source>
        <strain evidence="3 4">NBRC 111993</strain>
    </source>
</reference>
<dbReference type="OrthoDB" id="9771666at2"/>
<organism evidence="3 4">
    <name type="scientific">Paracoccus aestuariivivens</name>
    <dbReference type="NCBI Taxonomy" id="1820333"/>
    <lineage>
        <taxon>Bacteria</taxon>
        <taxon>Pseudomonadati</taxon>
        <taxon>Pseudomonadota</taxon>
        <taxon>Alphaproteobacteria</taxon>
        <taxon>Rhodobacterales</taxon>
        <taxon>Paracoccaceae</taxon>
        <taxon>Paracoccus</taxon>
    </lineage>
</organism>
<evidence type="ECO:0000256" key="1">
    <source>
        <dbReference type="ARBA" id="ARBA00022801"/>
    </source>
</evidence>
<dbReference type="InterPro" id="IPR050300">
    <property type="entry name" value="GDXG_lipolytic_enzyme"/>
</dbReference>
<dbReference type="PANTHER" id="PTHR48081:SF33">
    <property type="entry name" value="KYNURENINE FORMAMIDASE"/>
    <property type="match status" value="1"/>
</dbReference>
<protein>
    <submittedName>
        <fullName evidence="3">Alpha/beta hydrolase fold domain-containing protein</fullName>
    </submittedName>
</protein>
<gene>
    <name evidence="3" type="ORF">GL286_13510</name>
</gene>
<dbReference type="Proteomes" id="UP000478183">
    <property type="component" value="Unassembled WGS sequence"/>
</dbReference>
<feature type="domain" description="BD-FAE-like" evidence="2">
    <location>
        <begin position="129"/>
        <end position="234"/>
    </location>
</feature>
<dbReference type="AlphaFoldDB" id="A0A6L6JF28"/>